<accession>A0A2P2QD34</accession>
<dbReference type="AlphaFoldDB" id="A0A2P2QD34"/>
<organism evidence="1">
    <name type="scientific">Rhizophora mucronata</name>
    <name type="common">Asiatic mangrove</name>
    <dbReference type="NCBI Taxonomy" id="61149"/>
    <lineage>
        <taxon>Eukaryota</taxon>
        <taxon>Viridiplantae</taxon>
        <taxon>Streptophyta</taxon>
        <taxon>Embryophyta</taxon>
        <taxon>Tracheophyta</taxon>
        <taxon>Spermatophyta</taxon>
        <taxon>Magnoliopsida</taxon>
        <taxon>eudicotyledons</taxon>
        <taxon>Gunneridae</taxon>
        <taxon>Pentapetalae</taxon>
        <taxon>rosids</taxon>
        <taxon>fabids</taxon>
        <taxon>Malpighiales</taxon>
        <taxon>Rhizophoraceae</taxon>
        <taxon>Rhizophora</taxon>
    </lineage>
</organism>
<proteinExistence type="predicted"/>
<name>A0A2P2QD34_RHIMU</name>
<dbReference type="EMBL" id="GGEC01084404">
    <property type="protein sequence ID" value="MBX64888.1"/>
    <property type="molecule type" value="Transcribed_RNA"/>
</dbReference>
<evidence type="ECO:0000313" key="1">
    <source>
        <dbReference type="EMBL" id="MBX64888.1"/>
    </source>
</evidence>
<sequence>MYFDQEAETLTLPTTKMMATKWMPYPRLLITIHRGSRMIDILTGPSLW</sequence>
<protein>
    <submittedName>
        <fullName evidence="1">Uncharacterized protein</fullName>
    </submittedName>
</protein>
<reference evidence="1" key="1">
    <citation type="submission" date="2018-02" db="EMBL/GenBank/DDBJ databases">
        <title>Rhizophora mucronata_Transcriptome.</title>
        <authorList>
            <person name="Meera S.P."/>
            <person name="Sreeshan A."/>
            <person name="Augustine A."/>
        </authorList>
    </citation>
    <scope>NUCLEOTIDE SEQUENCE</scope>
    <source>
        <tissue evidence="1">Leaf</tissue>
    </source>
</reference>